<reference evidence="1" key="1">
    <citation type="submission" date="2021-02" db="EMBL/GenBank/DDBJ databases">
        <authorList>
            <consortium name="DOE Joint Genome Institute"/>
            <person name="Ahrendt S."/>
            <person name="Looney B.P."/>
            <person name="Miyauchi S."/>
            <person name="Morin E."/>
            <person name="Drula E."/>
            <person name="Courty P.E."/>
            <person name="Chicoki N."/>
            <person name="Fauchery L."/>
            <person name="Kohler A."/>
            <person name="Kuo A."/>
            <person name="Labutti K."/>
            <person name="Pangilinan J."/>
            <person name="Lipzen A."/>
            <person name="Riley R."/>
            <person name="Andreopoulos W."/>
            <person name="He G."/>
            <person name="Johnson J."/>
            <person name="Barry K.W."/>
            <person name="Grigoriev I.V."/>
            <person name="Nagy L."/>
            <person name="Hibbett D."/>
            <person name="Henrissat B."/>
            <person name="Matheny P.B."/>
            <person name="Labbe J."/>
            <person name="Martin F."/>
        </authorList>
    </citation>
    <scope>NUCLEOTIDE SEQUENCE</scope>
    <source>
        <strain evidence="1">FP105234-sp</strain>
    </source>
</reference>
<organism evidence="1 2">
    <name type="scientific">Auriscalpium vulgare</name>
    <dbReference type="NCBI Taxonomy" id="40419"/>
    <lineage>
        <taxon>Eukaryota</taxon>
        <taxon>Fungi</taxon>
        <taxon>Dikarya</taxon>
        <taxon>Basidiomycota</taxon>
        <taxon>Agaricomycotina</taxon>
        <taxon>Agaricomycetes</taxon>
        <taxon>Russulales</taxon>
        <taxon>Auriscalpiaceae</taxon>
        <taxon>Auriscalpium</taxon>
    </lineage>
</organism>
<proteinExistence type="predicted"/>
<comment type="caution">
    <text evidence="1">The sequence shown here is derived from an EMBL/GenBank/DDBJ whole genome shotgun (WGS) entry which is preliminary data.</text>
</comment>
<evidence type="ECO:0000313" key="1">
    <source>
        <dbReference type="EMBL" id="KAI0053176.1"/>
    </source>
</evidence>
<accession>A0ACB8SB42</accession>
<protein>
    <submittedName>
        <fullName evidence="1">Uncharacterized protein</fullName>
    </submittedName>
</protein>
<reference evidence="1" key="2">
    <citation type="journal article" date="2022" name="New Phytol.">
        <title>Evolutionary transition to the ectomycorrhizal habit in the genomes of a hyperdiverse lineage of mushroom-forming fungi.</title>
        <authorList>
            <person name="Looney B."/>
            <person name="Miyauchi S."/>
            <person name="Morin E."/>
            <person name="Drula E."/>
            <person name="Courty P.E."/>
            <person name="Kohler A."/>
            <person name="Kuo A."/>
            <person name="LaButti K."/>
            <person name="Pangilinan J."/>
            <person name="Lipzen A."/>
            <person name="Riley R."/>
            <person name="Andreopoulos W."/>
            <person name="He G."/>
            <person name="Johnson J."/>
            <person name="Nolan M."/>
            <person name="Tritt A."/>
            <person name="Barry K.W."/>
            <person name="Grigoriev I.V."/>
            <person name="Nagy L.G."/>
            <person name="Hibbett D."/>
            <person name="Henrissat B."/>
            <person name="Matheny P.B."/>
            <person name="Labbe J."/>
            <person name="Martin F.M."/>
        </authorList>
    </citation>
    <scope>NUCLEOTIDE SEQUENCE</scope>
    <source>
        <strain evidence="1">FP105234-sp</strain>
    </source>
</reference>
<dbReference type="Proteomes" id="UP000814033">
    <property type="component" value="Unassembled WGS sequence"/>
</dbReference>
<sequence>MRSTRSINSRAPSSTKRSWRLSTKRLASSESLSTALAPRRTSATKSKKTRSRVQARIRPRKLTLPRRTRWTGRAGAGLYIGGSRTWRAARHRSIRWDEAGDVTATPPPSVQSIPTYSTAARRPTTSSLPRPRSPLGSSVVARRCSVPRGTPRVARRAAQGARGWALSIGMEFVIQTEVEGEPLSSSDSALAPLIHTRCRRRQSLASRSSVVPVPEPVLKLETADISMQKELEPGSGA</sequence>
<name>A0ACB8SB42_9AGAM</name>
<evidence type="ECO:0000313" key="2">
    <source>
        <dbReference type="Proteomes" id="UP000814033"/>
    </source>
</evidence>
<dbReference type="EMBL" id="MU275841">
    <property type="protein sequence ID" value="KAI0053176.1"/>
    <property type="molecule type" value="Genomic_DNA"/>
</dbReference>
<keyword evidence="2" id="KW-1185">Reference proteome</keyword>
<gene>
    <name evidence="1" type="ORF">FA95DRAFT_937644</name>
</gene>